<dbReference type="SUPFAM" id="SSF52540">
    <property type="entry name" value="P-loop containing nucleoside triphosphate hydrolases"/>
    <property type="match status" value="1"/>
</dbReference>
<dbReference type="Gramene" id="QL09p049026:mrna">
    <property type="protein sequence ID" value="QL09p049026:mrna"/>
    <property type="gene ID" value="QL09p049026"/>
</dbReference>
<dbReference type="EnsemblPlants" id="QL09p049026:mrna">
    <property type="protein sequence ID" value="QL09p049026:mrna"/>
    <property type="gene ID" value="QL09p049026"/>
</dbReference>
<evidence type="ECO:0000313" key="6">
    <source>
        <dbReference type="Proteomes" id="UP000594261"/>
    </source>
</evidence>
<dbReference type="Pfam" id="PF18052">
    <property type="entry name" value="Rx_N"/>
    <property type="match status" value="1"/>
</dbReference>
<dbReference type="GO" id="GO:0006952">
    <property type="term" value="P:defense response"/>
    <property type="evidence" value="ECO:0007669"/>
    <property type="project" value="UniProtKB-KW"/>
</dbReference>
<sequence>MAESFRFNFAAKVLVKISSPIFQEVVLIWGVEGDLEKLEDTLSTDKAVLLDAEEQQGHNQEQTTSDVIGRDKDKEIIVKLIIHPCDGDQKVCVIPIAGIAGLGKTTLAKWCSKMKKWSAIFT</sequence>
<evidence type="ECO:0000313" key="5">
    <source>
        <dbReference type="EnsemblPlants" id="QL09p049026:mrna"/>
    </source>
</evidence>
<proteinExistence type="predicted"/>
<accession>A0A7N2MLN5</accession>
<dbReference type="Proteomes" id="UP000594261">
    <property type="component" value="Chromosome 9"/>
</dbReference>
<evidence type="ECO:0000256" key="1">
    <source>
        <dbReference type="ARBA" id="ARBA00022737"/>
    </source>
</evidence>
<name>A0A7N2MLN5_QUELO</name>
<dbReference type="InterPro" id="IPR041118">
    <property type="entry name" value="Rx_N"/>
</dbReference>
<organism evidence="5 6">
    <name type="scientific">Quercus lobata</name>
    <name type="common">Valley oak</name>
    <dbReference type="NCBI Taxonomy" id="97700"/>
    <lineage>
        <taxon>Eukaryota</taxon>
        <taxon>Viridiplantae</taxon>
        <taxon>Streptophyta</taxon>
        <taxon>Embryophyta</taxon>
        <taxon>Tracheophyta</taxon>
        <taxon>Spermatophyta</taxon>
        <taxon>Magnoliopsida</taxon>
        <taxon>eudicotyledons</taxon>
        <taxon>Gunneridae</taxon>
        <taxon>Pentapetalae</taxon>
        <taxon>rosids</taxon>
        <taxon>fabids</taxon>
        <taxon>Fagales</taxon>
        <taxon>Fagaceae</taxon>
        <taxon>Quercus</taxon>
    </lineage>
</organism>
<feature type="domain" description="Disease resistance N-terminal" evidence="4">
    <location>
        <begin position="12"/>
        <end position="61"/>
    </location>
</feature>
<keyword evidence="1" id="KW-0677">Repeat</keyword>
<reference evidence="5" key="2">
    <citation type="submission" date="2021-01" db="UniProtKB">
        <authorList>
            <consortium name="EnsemblPlants"/>
        </authorList>
    </citation>
    <scope>IDENTIFICATION</scope>
</reference>
<dbReference type="EMBL" id="LRBV02000009">
    <property type="status" value="NOT_ANNOTATED_CDS"/>
    <property type="molecule type" value="Genomic_DNA"/>
</dbReference>
<keyword evidence="6" id="KW-1185">Reference proteome</keyword>
<keyword evidence="3" id="KW-0611">Plant defense</keyword>
<dbReference type="AlphaFoldDB" id="A0A7N2MLN5"/>
<dbReference type="Gene3D" id="3.40.50.300">
    <property type="entry name" value="P-loop containing nucleotide triphosphate hydrolases"/>
    <property type="match status" value="1"/>
</dbReference>
<evidence type="ECO:0000256" key="2">
    <source>
        <dbReference type="ARBA" id="ARBA00022741"/>
    </source>
</evidence>
<dbReference type="GO" id="GO:0000166">
    <property type="term" value="F:nucleotide binding"/>
    <property type="evidence" value="ECO:0007669"/>
    <property type="project" value="UniProtKB-KW"/>
</dbReference>
<dbReference type="InterPro" id="IPR027417">
    <property type="entry name" value="P-loop_NTPase"/>
</dbReference>
<evidence type="ECO:0000259" key="4">
    <source>
        <dbReference type="Pfam" id="PF18052"/>
    </source>
</evidence>
<reference evidence="5 6" key="1">
    <citation type="journal article" date="2016" name="G3 (Bethesda)">
        <title>First Draft Assembly and Annotation of the Genome of a California Endemic Oak Quercus lobata Nee (Fagaceae).</title>
        <authorList>
            <person name="Sork V.L."/>
            <person name="Fitz-Gibbon S.T."/>
            <person name="Puiu D."/>
            <person name="Crepeau M."/>
            <person name="Gugger P.F."/>
            <person name="Sherman R."/>
            <person name="Stevens K."/>
            <person name="Langley C.H."/>
            <person name="Pellegrini M."/>
            <person name="Salzberg S.L."/>
        </authorList>
    </citation>
    <scope>NUCLEOTIDE SEQUENCE [LARGE SCALE GENOMIC DNA]</scope>
    <source>
        <strain evidence="5 6">cv. SW786</strain>
    </source>
</reference>
<keyword evidence="2" id="KW-0547">Nucleotide-binding</keyword>
<dbReference type="InParanoid" id="A0A7N2MLN5"/>
<evidence type="ECO:0000256" key="3">
    <source>
        <dbReference type="ARBA" id="ARBA00022821"/>
    </source>
</evidence>
<protein>
    <recommendedName>
        <fullName evidence="4">Disease resistance N-terminal domain-containing protein</fullName>
    </recommendedName>
</protein>